<gene>
    <name evidence="1" type="ORF">AMECASPLE_026488</name>
</gene>
<accession>A0ABV0Z2V3</accession>
<dbReference type="Proteomes" id="UP001469553">
    <property type="component" value="Unassembled WGS sequence"/>
</dbReference>
<protein>
    <recommendedName>
        <fullName evidence="3">Secreted protein</fullName>
    </recommendedName>
</protein>
<organism evidence="1 2">
    <name type="scientific">Ameca splendens</name>
    <dbReference type="NCBI Taxonomy" id="208324"/>
    <lineage>
        <taxon>Eukaryota</taxon>
        <taxon>Metazoa</taxon>
        <taxon>Chordata</taxon>
        <taxon>Craniata</taxon>
        <taxon>Vertebrata</taxon>
        <taxon>Euteleostomi</taxon>
        <taxon>Actinopterygii</taxon>
        <taxon>Neopterygii</taxon>
        <taxon>Teleostei</taxon>
        <taxon>Neoteleostei</taxon>
        <taxon>Acanthomorphata</taxon>
        <taxon>Ovalentaria</taxon>
        <taxon>Atherinomorphae</taxon>
        <taxon>Cyprinodontiformes</taxon>
        <taxon>Goodeidae</taxon>
        <taxon>Ameca</taxon>
    </lineage>
</organism>
<proteinExistence type="predicted"/>
<sequence length="74" mass="8632">MLLARAVLGFIQDCMTAYSQCRLLVMCTTERWDRRRHGEGDARLPQSLNRLSCAELCFGERHQKRMKKCQEDIG</sequence>
<comment type="caution">
    <text evidence="1">The sequence shown here is derived from an EMBL/GenBank/DDBJ whole genome shotgun (WGS) entry which is preliminary data.</text>
</comment>
<keyword evidence="2" id="KW-1185">Reference proteome</keyword>
<dbReference type="EMBL" id="JAHRIP010049738">
    <property type="protein sequence ID" value="MEQ2300523.1"/>
    <property type="molecule type" value="Genomic_DNA"/>
</dbReference>
<reference evidence="1 2" key="1">
    <citation type="submission" date="2021-06" db="EMBL/GenBank/DDBJ databases">
        <authorList>
            <person name="Palmer J.M."/>
        </authorList>
    </citation>
    <scope>NUCLEOTIDE SEQUENCE [LARGE SCALE GENOMIC DNA]</scope>
    <source>
        <strain evidence="1 2">AS_MEX2019</strain>
        <tissue evidence="1">Muscle</tissue>
    </source>
</reference>
<evidence type="ECO:0008006" key="3">
    <source>
        <dbReference type="Google" id="ProtNLM"/>
    </source>
</evidence>
<evidence type="ECO:0000313" key="1">
    <source>
        <dbReference type="EMBL" id="MEQ2300523.1"/>
    </source>
</evidence>
<evidence type="ECO:0000313" key="2">
    <source>
        <dbReference type="Proteomes" id="UP001469553"/>
    </source>
</evidence>
<name>A0ABV0Z2V3_9TELE</name>